<evidence type="ECO:0000256" key="1">
    <source>
        <dbReference type="SAM" id="SignalP"/>
    </source>
</evidence>
<dbReference type="AlphaFoldDB" id="A0A4Z0JJ97"/>
<reference evidence="2 3" key="1">
    <citation type="submission" date="2018-10" db="EMBL/GenBank/DDBJ databases">
        <title>Lactobacillus sp. R7 and Lactobacillus sp. R19 isolated from fermented mustard green product of Taiwan.</title>
        <authorList>
            <person name="Lin S.-T."/>
        </authorList>
    </citation>
    <scope>NUCLEOTIDE SEQUENCE [LARGE SCALE GENOMIC DNA]</scope>
    <source>
        <strain evidence="2 3">BCRC 81127</strain>
    </source>
</reference>
<keyword evidence="3" id="KW-1185">Reference proteome</keyword>
<feature type="chain" id="PRO_5021246708" description="Surface layer protein A domain-containing protein" evidence="1">
    <location>
        <begin position="26"/>
        <end position="126"/>
    </location>
</feature>
<keyword evidence="1" id="KW-0732">Signal</keyword>
<feature type="signal peptide" evidence="1">
    <location>
        <begin position="1"/>
        <end position="25"/>
    </location>
</feature>
<dbReference type="RefSeq" id="WP_135374005.1">
    <property type="nucleotide sequence ID" value="NZ_RKLY01000031.1"/>
</dbReference>
<accession>A0A4Z0JJ97</accession>
<organism evidence="2 3">
    <name type="scientific">Companilactobacillus suantsaicola</name>
    <dbReference type="NCBI Taxonomy" id="2487723"/>
    <lineage>
        <taxon>Bacteria</taxon>
        <taxon>Bacillati</taxon>
        <taxon>Bacillota</taxon>
        <taxon>Bacilli</taxon>
        <taxon>Lactobacillales</taxon>
        <taxon>Lactobacillaceae</taxon>
        <taxon>Companilactobacillus</taxon>
    </lineage>
</organism>
<gene>
    <name evidence="2" type="ORF">EGT49_10300</name>
</gene>
<protein>
    <recommendedName>
        <fullName evidence="4">Surface layer protein A domain-containing protein</fullName>
    </recommendedName>
</protein>
<dbReference type="Proteomes" id="UP000298021">
    <property type="component" value="Unassembled WGS sequence"/>
</dbReference>
<name>A0A4Z0JJ97_9LACO</name>
<dbReference type="EMBL" id="RKLY01000031">
    <property type="protein sequence ID" value="TGD21829.1"/>
    <property type="molecule type" value="Genomic_DNA"/>
</dbReference>
<proteinExistence type="predicted"/>
<evidence type="ECO:0000313" key="3">
    <source>
        <dbReference type="Proteomes" id="UP000298021"/>
    </source>
</evidence>
<evidence type="ECO:0008006" key="4">
    <source>
        <dbReference type="Google" id="ProtNLM"/>
    </source>
</evidence>
<dbReference type="OrthoDB" id="2329822at2"/>
<comment type="caution">
    <text evidence="2">The sequence shown here is derived from an EMBL/GenBank/DDBJ whole genome shotgun (WGS) entry which is preliminary data.</text>
</comment>
<sequence length="126" mass="14272">MKKLFIAALTSLALVLSLSSNVAVAKSNDNFNPKNPETIVISASETSNSNKYRVYKLKNKKMVATKKKVSINNKKGIRHWKAESKKINNKTWWKIGKNQYFKASRVETVNVARSKKLGIKINNYAN</sequence>
<evidence type="ECO:0000313" key="2">
    <source>
        <dbReference type="EMBL" id="TGD21829.1"/>
    </source>
</evidence>